<comment type="subunit">
    <text evidence="7">Self-associates. Interacts with BBS9; the interaction mediates the association of LZTL1 with the BBsome complex and regulates BBSome ciliary trafficking.</text>
</comment>
<sequence>MSTTFCTLTPEHEEQIRFYLRFMRAKRDIALQQLDNEFQDIKNDRLMEQMYPQDEVENILDDLSRLVRANVRQEIGALMGMTSILLKQLLEGAEAKGALQLEMNTGAIEDRAVLDAIEKMRTDGPVVPRANAGRLVSIKDEHARLMEERDKADAACKAAQLAVVSDLRERNSHVIRNKVSVKDEHAHLTEERQHTCGAKRPDPPQLQERCQRLQAERILLALALISMSYGLRSLHQERCQRLQAEATAALREKTELQAQFKALQLEAGGKGGGGGGAGAKGEAEEETEDLRRQLVQVQRRLDEEEEEARKRLADSKQFHQLKALLSSKSDQVVALRRRLARYDPNDGDGGDDDGGADGKSADIEDAYGYGHT</sequence>
<keyword evidence="10" id="KW-1185">Reference proteome</keyword>
<evidence type="ECO:0000313" key="10">
    <source>
        <dbReference type="Proteomes" id="UP000664859"/>
    </source>
</evidence>
<reference evidence="9" key="1">
    <citation type="submission" date="2021-02" db="EMBL/GenBank/DDBJ databases">
        <title>First Annotated Genome of the Yellow-green Alga Tribonema minus.</title>
        <authorList>
            <person name="Mahan K.M."/>
        </authorList>
    </citation>
    <scope>NUCLEOTIDE SEQUENCE</scope>
    <source>
        <strain evidence="9">UTEX B ZZ1240</strain>
    </source>
</reference>
<organism evidence="9 10">
    <name type="scientific">Tribonema minus</name>
    <dbReference type="NCBI Taxonomy" id="303371"/>
    <lineage>
        <taxon>Eukaryota</taxon>
        <taxon>Sar</taxon>
        <taxon>Stramenopiles</taxon>
        <taxon>Ochrophyta</taxon>
        <taxon>PX clade</taxon>
        <taxon>Xanthophyceae</taxon>
        <taxon>Tribonematales</taxon>
        <taxon>Tribonemataceae</taxon>
        <taxon>Tribonema</taxon>
    </lineage>
</organism>
<feature type="compositionally biased region" description="Gly residues" evidence="8">
    <location>
        <begin position="268"/>
        <end position="279"/>
    </location>
</feature>
<accession>A0A836C9F0</accession>
<keyword evidence="5" id="KW-0175">Coiled coil</keyword>
<proteinExistence type="inferred from homology"/>
<evidence type="ECO:0000256" key="4">
    <source>
        <dbReference type="ARBA" id="ARBA00022490"/>
    </source>
</evidence>
<dbReference type="PANTHER" id="PTHR21635">
    <property type="entry name" value="LEUCINE ZIPPER TRANSCRIPTION FACTOR LIKE"/>
    <property type="match status" value="1"/>
</dbReference>
<dbReference type="GO" id="GO:1903565">
    <property type="term" value="P:negative regulation of protein localization to cilium"/>
    <property type="evidence" value="ECO:0007669"/>
    <property type="project" value="TreeGrafter"/>
</dbReference>
<evidence type="ECO:0000256" key="6">
    <source>
        <dbReference type="ARBA" id="ARBA00024898"/>
    </source>
</evidence>
<dbReference type="GO" id="GO:0005737">
    <property type="term" value="C:cytoplasm"/>
    <property type="evidence" value="ECO:0007669"/>
    <property type="project" value="UniProtKB-SubCell"/>
</dbReference>
<comment type="function">
    <text evidence="6">Regulates ciliary localization of the BBSome complex. Together with the BBSome complex, controls SMO ciliary trafficking and contributes to the sonic hedgehog (SHH) pathway regulation. May play a role in neurite outgrowth. May have tumor suppressor function.</text>
</comment>
<comment type="similarity">
    <text evidence="2">Belongs to the LZTFL1 family.</text>
</comment>
<feature type="region of interest" description="Disordered" evidence="8">
    <location>
        <begin position="266"/>
        <end position="290"/>
    </location>
</feature>
<evidence type="ECO:0000313" key="9">
    <source>
        <dbReference type="EMBL" id="KAG5178000.1"/>
    </source>
</evidence>
<dbReference type="Pfam" id="PF15294">
    <property type="entry name" value="Leu_zip"/>
    <property type="match status" value="1"/>
</dbReference>
<comment type="caution">
    <text evidence="9">The sequence shown here is derived from an EMBL/GenBank/DDBJ whole genome shotgun (WGS) entry which is preliminary data.</text>
</comment>
<evidence type="ECO:0000256" key="3">
    <source>
        <dbReference type="ARBA" id="ARBA00018920"/>
    </source>
</evidence>
<evidence type="ECO:0000256" key="5">
    <source>
        <dbReference type="ARBA" id="ARBA00023054"/>
    </source>
</evidence>
<protein>
    <recommendedName>
        <fullName evidence="3">Leucine zipper transcription factor-like protein 1</fullName>
    </recommendedName>
</protein>
<feature type="region of interest" description="Disordered" evidence="8">
    <location>
        <begin position="340"/>
        <end position="372"/>
    </location>
</feature>
<dbReference type="OrthoDB" id="313412at2759"/>
<comment type="subcellular location">
    <subcellularLocation>
        <location evidence="1">Cytoplasm</location>
    </subcellularLocation>
</comment>
<dbReference type="AlphaFoldDB" id="A0A836C9F0"/>
<name>A0A836C9F0_9STRA</name>
<evidence type="ECO:0000256" key="1">
    <source>
        <dbReference type="ARBA" id="ARBA00004496"/>
    </source>
</evidence>
<dbReference type="InterPro" id="IPR026157">
    <property type="entry name" value="LZTFL1"/>
</dbReference>
<dbReference type="PANTHER" id="PTHR21635:SF0">
    <property type="entry name" value="LEUCINE ZIPPER TRANSCRIPTION FACTOR-LIKE PROTEIN 1"/>
    <property type="match status" value="1"/>
</dbReference>
<gene>
    <name evidence="9" type="ORF">JKP88DRAFT_264836</name>
</gene>
<evidence type="ECO:0000256" key="8">
    <source>
        <dbReference type="SAM" id="MobiDB-lite"/>
    </source>
</evidence>
<evidence type="ECO:0000256" key="7">
    <source>
        <dbReference type="ARBA" id="ARBA00026004"/>
    </source>
</evidence>
<dbReference type="Proteomes" id="UP000664859">
    <property type="component" value="Unassembled WGS sequence"/>
</dbReference>
<keyword evidence="4" id="KW-0963">Cytoplasm</keyword>
<dbReference type="EMBL" id="JAFCMP010000519">
    <property type="protein sequence ID" value="KAG5178000.1"/>
    <property type="molecule type" value="Genomic_DNA"/>
</dbReference>
<evidence type="ECO:0000256" key="2">
    <source>
        <dbReference type="ARBA" id="ARBA00008868"/>
    </source>
</evidence>
<feature type="compositionally biased region" description="Acidic residues" evidence="8">
    <location>
        <begin position="345"/>
        <end position="355"/>
    </location>
</feature>